<dbReference type="GO" id="GO:0031956">
    <property type="term" value="F:medium-chain fatty acid-CoA ligase activity"/>
    <property type="evidence" value="ECO:0007669"/>
    <property type="project" value="TreeGrafter"/>
</dbReference>
<name>A0A2T0UNU5_9MICO</name>
<dbReference type="Gene3D" id="3.30.300.30">
    <property type="match status" value="1"/>
</dbReference>
<dbReference type="AlphaFoldDB" id="A0A2T0UNU5"/>
<dbReference type="Gene3D" id="3.40.50.12780">
    <property type="entry name" value="N-terminal domain of ligase-like"/>
    <property type="match status" value="1"/>
</dbReference>
<dbReference type="CDD" id="cd04433">
    <property type="entry name" value="AFD_class_I"/>
    <property type="match status" value="1"/>
</dbReference>
<dbReference type="Pfam" id="PF13193">
    <property type="entry name" value="AMP-binding_C"/>
    <property type="match status" value="1"/>
</dbReference>
<evidence type="ECO:0000256" key="3">
    <source>
        <dbReference type="SAM" id="MobiDB-lite"/>
    </source>
</evidence>
<keyword evidence="2 6" id="KW-0436">Ligase</keyword>
<dbReference type="InterPro" id="IPR045851">
    <property type="entry name" value="AMP-bd_C_sf"/>
</dbReference>
<evidence type="ECO:0000313" key="7">
    <source>
        <dbReference type="Proteomes" id="UP000237822"/>
    </source>
</evidence>
<protein>
    <submittedName>
        <fullName evidence="6">Acyl-CoA synthetase (AMP-forming)/AMP-acid ligase II</fullName>
    </submittedName>
</protein>
<dbReference type="OrthoDB" id="9803968at2"/>
<keyword evidence="7" id="KW-1185">Reference proteome</keyword>
<organism evidence="6 7">
    <name type="scientific">Knoellia remsis</name>
    <dbReference type="NCBI Taxonomy" id="407159"/>
    <lineage>
        <taxon>Bacteria</taxon>
        <taxon>Bacillati</taxon>
        <taxon>Actinomycetota</taxon>
        <taxon>Actinomycetes</taxon>
        <taxon>Micrococcales</taxon>
        <taxon>Intrasporangiaceae</taxon>
        <taxon>Knoellia</taxon>
    </lineage>
</organism>
<evidence type="ECO:0000259" key="5">
    <source>
        <dbReference type="Pfam" id="PF13193"/>
    </source>
</evidence>
<dbReference type="Proteomes" id="UP000237822">
    <property type="component" value="Unassembled WGS sequence"/>
</dbReference>
<dbReference type="EMBL" id="PVTI01000009">
    <property type="protein sequence ID" value="PRY59517.1"/>
    <property type="molecule type" value="Genomic_DNA"/>
</dbReference>
<feature type="domain" description="AMP-binding enzyme C-terminal" evidence="5">
    <location>
        <begin position="439"/>
        <end position="514"/>
    </location>
</feature>
<dbReference type="GO" id="GO:0006631">
    <property type="term" value="P:fatty acid metabolic process"/>
    <property type="evidence" value="ECO:0007669"/>
    <property type="project" value="TreeGrafter"/>
</dbReference>
<dbReference type="PANTHER" id="PTHR43201">
    <property type="entry name" value="ACYL-COA SYNTHETASE"/>
    <property type="match status" value="1"/>
</dbReference>
<dbReference type="InterPro" id="IPR042099">
    <property type="entry name" value="ANL_N_sf"/>
</dbReference>
<dbReference type="InterPro" id="IPR000873">
    <property type="entry name" value="AMP-dep_synth/lig_dom"/>
</dbReference>
<sequence>MGINLATVGVVMAKRGMLTPGPPHRQARQLYTLARWGFGLAGELRQAAARSPKRVAIVDDQRGRVTYGELLDRSMRTSEALRAKGFRPGDKLGLLARNHVGAVEIMTGASAIGVDLVLLNTGLSGGQLAGVVEEQGVTGVIHDDEFDAAVSELPDTLPVIRESDWVADVDATPVPETVDKPNKNGRTIILTSGTTGTPKGAPRKTPSGFGPLVTVIDRIPLRAEDTILISAPIFHTWGYAAMQLSFALRATIILQRKFDPQVAKDTLEREQCDAMFAVPVMLQRMMELPSDPGGKARRPRLRVVATSGSAYPHGFTQRFMDEYGDVLYNLYGSTEASWVCIATPADLRRDADTAGTPPLGTIVKLLDEDGREVTDGETGRIFAGNELVFDGYTSGQTKDFVDGLVSTGDMGHVRDGLYFIDGRDDDMIVSGGENVYPIEVESLLVEHPAVREVSVFGVPDPEFGQRLAAFIALRDGESLTEDEVKEHVKANRARHVVPREVHFVDELPRNATGKILARELRERITEPQA</sequence>
<evidence type="ECO:0000313" key="6">
    <source>
        <dbReference type="EMBL" id="PRY59517.1"/>
    </source>
</evidence>
<dbReference type="SUPFAM" id="SSF56801">
    <property type="entry name" value="Acetyl-CoA synthetase-like"/>
    <property type="match status" value="1"/>
</dbReference>
<feature type="region of interest" description="Disordered" evidence="3">
    <location>
        <begin position="173"/>
        <end position="206"/>
    </location>
</feature>
<comment type="caution">
    <text evidence="6">The sequence shown here is derived from an EMBL/GenBank/DDBJ whole genome shotgun (WGS) entry which is preliminary data.</text>
</comment>
<dbReference type="InterPro" id="IPR025110">
    <property type="entry name" value="AMP-bd_C"/>
</dbReference>
<accession>A0A2T0UNU5</accession>
<evidence type="ECO:0000256" key="2">
    <source>
        <dbReference type="ARBA" id="ARBA00022598"/>
    </source>
</evidence>
<proteinExistence type="inferred from homology"/>
<dbReference type="PROSITE" id="PS00455">
    <property type="entry name" value="AMP_BINDING"/>
    <property type="match status" value="1"/>
</dbReference>
<dbReference type="FunFam" id="3.30.300.30:FF:000008">
    <property type="entry name" value="2,3-dihydroxybenzoate-AMP ligase"/>
    <property type="match status" value="1"/>
</dbReference>
<dbReference type="RefSeq" id="WP_106297302.1">
    <property type="nucleotide sequence ID" value="NZ_PVTI01000009.1"/>
</dbReference>
<dbReference type="PANTHER" id="PTHR43201:SF5">
    <property type="entry name" value="MEDIUM-CHAIN ACYL-COA LIGASE ACSF2, MITOCHONDRIAL"/>
    <property type="match status" value="1"/>
</dbReference>
<comment type="similarity">
    <text evidence="1">Belongs to the ATP-dependent AMP-binding enzyme family.</text>
</comment>
<reference evidence="6 7" key="1">
    <citation type="submission" date="2018-03" db="EMBL/GenBank/DDBJ databases">
        <title>Genomic Encyclopedia of Archaeal and Bacterial Type Strains, Phase II (KMG-II): from individual species to whole genera.</title>
        <authorList>
            <person name="Goeker M."/>
        </authorList>
    </citation>
    <scope>NUCLEOTIDE SEQUENCE [LARGE SCALE GENOMIC DNA]</scope>
    <source>
        <strain evidence="6 7">ATCC BAA-1496</strain>
    </source>
</reference>
<feature type="domain" description="AMP-dependent synthetase/ligase" evidence="4">
    <location>
        <begin position="45"/>
        <end position="392"/>
    </location>
</feature>
<gene>
    <name evidence="6" type="ORF">BCF74_109107</name>
</gene>
<evidence type="ECO:0000259" key="4">
    <source>
        <dbReference type="Pfam" id="PF00501"/>
    </source>
</evidence>
<evidence type="ECO:0000256" key="1">
    <source>
        <dbReference type="ARBA" id="ARBA00006432"/>
    </source>
</evidence>
<dbReference type="Pfam" id="PF00501">
    <property type="entry name" value="AMP-binding"/>
    <property type="match status" value="1"/>
</dbReference>
<dbReference type="InterPro" id="IPR020845">
    <property type="entry name" value="AMP-binding_CS"/>
</dbReference>